<sequence length="314" mass="36384">MTVQKAIDNFLLHCRLERGLAPFTLTAYKLDLSQFQEKRYVASLNSVTEIDKNVIRNYLSWLDDNYKPRSIKRKIATLKSFFSFLEQEEHIENSPFRKLRLRLDRAVNLPRTLSLPSVNKLLKAAYNSLERAKQDTANYKEKTRDIAVLEILFSTGIRVSELCKLKVSDVDLRNQQILVLGKGKRERVIPLCNDSTVNALTTYMAQYTEYLDPSTQFFLNRDKRPLSDQSVRHIIKKYNTLSCIPEHATPHMFRHTIATLLLENGVDIRNIQKLLGHSSLAVTEIYTHVSLSAQREALTERHPRLQLNAEENNR</sequence>
<name>A0A4P6HMJ6_9BACT</name>
<dbReference type="InterPro" id="IPR002104">
    <property type="entry name" value="Integrase_catalytic"/>
</dbReference>
<dbReference type="OrthoDB" id="283809at2"/>
<dbReference type="KEGG" id="dcb:C3Y92_08085"/>
<dbReference type="GO" id="GO:0003677">
    <property type="term" value="F:DNA binding"/>
    <property type="evidence" value="ECO:0007669"/>
    <property type="project" value="UniProtKB-UniRule"/>
</dbReference>
<feature type="domain" description="Core-binding (CB)" evidence="7">
    <location>
        <begin position="1"/>
        <end position="86"/>
    </location>
</feature>
<keyword evidence="9" id="KW-1185">Reference proteome</keyword>
<dbReference type="AlphaFoldDB" id="A0A4P6HMJ6"/>
<dbReference type="InterPro" id="IPR011010">
    <property type="entry name" value="DNA_brk_join_enz"/>
</dbReference>
<evidence type="ECO:0000256" key="1">
    <source>
        <dbReference type="ARBA" id="ARBA00022829"/>
    </source>
</evidence>
<keyword evidence="4" id="KW-0233">DNA recombination</keyword>
<dbReference type="PANTHER" id="PTHR30349">
    <property type="entry name" value="PHAGE INTEGRASE-RELATED"/>
    <property type="match status" value="1"/>
</dbReference>
<dbReference type="Gene3D" id="1.10.443.10">
    <property type="entry name" value="Intergrase catalytic core"/>
    <property type="match status" value="1"/>
</dbReference>
<dbReference type="GO" id="GO:0006310">
    <property type="term" value="P:DNA recombination"/>
    <property type="evidence" value="ECO:0007669"/>
    <property type="project" value="UniProtKB-KW"/>
</dbReference>
<evidence type="ECO:0000256" key="4">
    <source>
        <dbReference type="ARBA" id="ARBA00023172"/>
    </source>
</evidence>
<evidence type="ECO:0000313" key="8">
    <source>
        <dbReference type="EMBL" id="QAZ67190.1"/>
    </source>
</evidence>
<organism evidence="8 9">
    <name type="scientific">Solidesulfovibrio carbinolicus</name>
    <dbReference type="NCBI Taxonomy" id="296842"/>
    <lineage>
        <taxon>Bacteria</taxon>
        <taxon>Pseudomonadati</taxon>
        <taxon>Thermodesulfobacteriota</taxon>
        <taxon>Desulfovibrionia</taxon>
        <taxon>Desulfovibrionales</taxon>
        <taxon>Desulfovibrionaceae</taxon>
        <taxon>Solidesulfovibrio</taxon>
    </lineage>
</organism>
<keyword evidence="1" id="KW-0159">Chromosome partition</keyword>
<evidence type="ECO:0000256" key="2">
    <source>
        <dbReference type="ARBA" id="ARBA00022908"/>
    </source>
</evidence>
<accession>A0A4P6HMJ6</accession>
<protein>
    <submittedName>
        <fullName evidence="8">Integrase</fullName>
    </submittedName>
</protein>
<dbReference type="InterPro" id="IPR010998">
    <property type="entry name" value="Integrase_recombinase_N"/>
</dbReference>
<dbReference type="PROSITE" id="PS51900">
    <property type="entry name" value="CB"/>
    <property type="match status" value="1"/>
</dbReference>
<dbReference type="Proteomes" id="UP000293296">
    <property type="component" value="Chromosome"/>
</dbReference>
<dbReference type="InterPro" id="IPR013762">
    <property type="entry name" value="Integrase-like_cat_sf"/>
</dbReference>
<evidence type="ECO:0000259" key="6">
    <source>
        <dbReference type="PROSITE" id="PS51898"/>
    </source>
</evidence>
<evidence type="ECO:0000256" key="3">
    <source>
        <dbReference type="ARBA" id="ARBA00023125"/>
    </source>
</evidence>
<dbReference type="RefSeq" id="WP_129351522.1">
    <property type="nucleotide sequence ID" value="NZ_CP026538.1"/>
</dbReference>
<dbReference type="Pfam" id="PF00589">
    <property type="entry name" value="Phage_integrase"/>
    <property type="match status" value="1"/>
</dbReference>
<dbReference type="EMBL" id="CP026538">
    <property type="protein sequence ID" value="QAZ67190.1"/>
    <property type="molecule type" value="Genomic_DNA"/>
</dbReference>
<evidence type="ECO:0000256" key="5">
    <source>
        <dbReference type="PROSITE-ProRule" id="PRU01248"/>
    </source>
</evidence>
<dbReference type="Gene3D" id="1.10.150.130">
    <property type="match status" value="1"/>
</dbReference>
<proteinExistence type="predicted"/>
<feature type="domain" description="Tyr recombinase" evidence="6">
    <location>
        <begin position="108"/>
        <end position="299"/>
    </location>
</feature>
<dbReference type="Pfam" id="PF02899">
    <property type="entry name" value="Phage_int_SAM_1"/>
    <property type="match status" value="1"/>
</dbReference>
<gene>
    <name evidence="8" type="ORF">C3Y92_08085</name>
</gene>
<dbReference type="PANTHER" id="PTHR30349:SF81">
    <property type="entry name" value="TYROSINE RECOMBINASE XERC"/>
    <property type="match status" value="1"/>
</dbReference>
<dbReference type="InterPro" id="IPR004107">
    <property type="entry name" value="Integrase_SAM-like_N"/>
</dbReference>
<dbReference type="GO" id="GO:0015074">
    <property type="term" value="P:DNA integration"/>
    <property type="evidence" value="ECO:0007669"/>
    <property type="project" value="UniProtKB-KW"/>
</dbReference>
<dbReference type="PROSITE" id="PS51898">
    <property type="entry name" value="TYR_RECOMBINASE"/>
    <property type="match status" value="1"/>
</dbReference>
<keyword evidence="3 5" id="KW-0238">DNA-binding</keyword>
<dbReference type="GO" id="GO:0007059">
    <property type="term" value="P:chromosome segregation"/>
    <property type="evidence" value="ECO:0007669"/>
    <property type="project" value="UniProtKB-KW"/>
</dbReference>
<evidence type="ECO:0000259" key="7">
    <source>
        <dbReference type="PROSITE" id="PS51900"/>
    </source>
</evidence>
<keyword evidence="2" id="KW-0229">DNA integration</keyword>
<reference evidence="8 9" key="1">
    <citation type="submission" date="2018-02" db="EMBL/GenBank/DDBJ databases">
        <title>Genome sequence of Desulfovibrio carbinolicus DSM 3852.</title>
        <authorList>
            <person name="Wilbanks E."/>
            <person name="Skennerton C.T."/>
            <person name="Orphan V.J."/>
        </authorList>
    </citation>
    <scope>NUCLEOTIDE SEQUENCE [LARGE SCALE GENOMIC DNA]</scope>
    <source>
        <strain evidence="8 9">DSM 3852</strain>
    </source>
</reference>
<dbReference type="SUPFAM" id="SSF56349">
    <property type="entry name" value="DNA breaking-rejoining enzymes"/>
    <property type="match status" value="1"/>
</dbReference>
<evidence type="ECO:0000313" key="9">
    <source>
        <dbReference type="Proteomes" id="UP000293296"/>
    </source>
</evidence>
<dbReference type="InterPro" id="IPR050090">
    <property type="entry name" value="Tyrosine_recombinase_XerCD"/>
</dbReference>
<dbReference type="InterPro" id="IPR044068">
    <property type="entry name" value="CB"/>
</dbReference>